<protein>
    <submittedName>
        <fullName evidence="9">S8 family serine peptidase</fullName>
    </submittedName>
</protein>
<dbReference type="PROSITE" id="PS51257">
    <property type="entry name" value="PROKAR_LIPOPROTEIN"/>
    <property type="match status" value="1"/>
</dbReference>
<feature type="active site" description="Charge relay system" evidence="5">
    <location>
        <position position="386"/>
    </location>
</feature>
<organism evidence="9 10">
    <name type="scientific">Deinococcus rufus</name>
    <dbReference type="NCBI Taxonomy" id="2136097"/>
    <lineage>
        <taxon>Bacteria</taxon>
        <taxon>Thermotogati</taxon>
        <taxon>Deinococcota</taxon>
        <taxon>Deinococci</taxon>
        <taxon>Deinococcales</taxon>
        <taxon>Deinococcaceae</taxon>
        <taxon>Deinococcus</taxon>
    </lineage>
</organism>
<dbReference type="PRINTS" id="PR00723">
    <property type="entry name" value="SUBTILISIN"/>
</dbReference>
<evidence type="ECO:0000313" key="10">
    <source>
        <dbReference type="Proteomes" id="UP001595803"/>
    </source>
</evidence>
<gene>
    <name evidence="9" type="ORF">ACFOSB_07020</name>
</gene>
<feature type="active site" description="Charge relay system" evidence="5">
    <location>
        <position position="230"/>
    </location>
</feature>
<dbReference type="InterPro" id="IPR050131">
    <property type="entry name" value="Peptidase_S8_subtilisin-like"/>
</dbReference>
<comment type="caution">
    <text evidence="9">The sequence shown here is derived from an EMBL/GenBank/DDBJ whole genome shotgun (WGS) entry which is preliminary data.</text>
</comment>
<evidence type="ECO:0000256" key="7">
    <source>
        <dbReference type="SAM" id="SignalP"/>
    </source>
</evidence>
<feature type="signal peptide" evidence="7">
    <location>
        <begin position="1"/>
        <end position="22"/>
    </location>
</feature>
<reference evidence="10" key="1">
    <citation type="journal article" date="2019" name="Int. J. Syst. Evol. Microbiol.">
        <title>The Global Catalogue of Microorganisms (GCM) 10K type strain sequencing project: providing services to taxonomists for standard genome sequencing and annotation.</title>
        <authorList>
            <consortium name="The Broad Institute Genomics Platform"/>
            <consortium name="The Broad Institute Genome Sequencing Center for Infectious Disease"/>
            <person name="Wu L."/>
            <person name="Ma J."/>
        </authorList>
    </citation>
    <scope>NUCLEOTIDE SEQUENCE [LARGE SCALE GENOMIC DNA]</scope>
    <source>
        <strain evidence="10">CCTCC AB 2017081</strain>
    </source>
</reference>
<dbReference type="EMBL" id="JBHRZG010000007">
    <property type="protein sequence ID" value="MFC3832607.1"/>
    <property type="molecule type" value="Genomic_DNA"/>
</dbReference>
<proteinExistence type="inferred from homology"/>
<dbReference type="InterPro" id="IPR023827">
    <property type="entry name" value="Peptidase_S8_Asp-AS"/>
</dbReference>
<keyword evidence="4 5" id="KW-0720">Serine protease</keyword>
<keyword evidence="10" id="KW-1185">Reference proteome</keyword>
<dbReference type="PANTHER" id="PTHR43806:SF11">
    <property type="entry name" value="CEREVISIN-RELATED"/>
    <property type="match status" value="1"/>
</dbReference>
<dbReference type="InterPro" id="IPR023828">
    <property type="entry name" value="Peptidase_S8_Ser-AS"/>
</dbReference>
<keyword evidence="2 5" id="KW-0645">Protease</keyword>
<keyword evidence="3 5" id="KW-0378">Hydrolase</keyword>
<evidence type="ECO:0000256" key="6">
    <source>
        <dbReference type="RuleBase" id="RU003355"/>
    </source>
</evidence>
<accession>A0ABV7Z5D0</accession>
<dbReference type="Proteomes" id="UP001595803">
    <property type="component" value="Unassembled WGS sequence"/>
</dbReference>
<evidence type="ECO:0000256" key="2">
    <source>
        <dbReference type="ARBA" id="ARBA00022670"/>
    </source>
</evidence>
<evidence type="ECO:0000256" key="3">
    <source>
        <dbReference type="ARBA" id="ARBA00022801"/>
    </source>
</evidence>
<dbReference type="PROSITE" id="PS51892">
    <property type="entry name" value="SUBTILASE"/>
    <property type="match status" value="1"/>
</dbReference>
<dbReference type="PROSITE" id="PS00138">
    <property type="entry name" value="SUBTILASE_SER"/>
    <property type="match status" value="1"/>
</dbReference>
<dbReference type="InterPro" id="IPR000209">
    <property type="entry name" value="Peptidase_S8/S53_dom"/>
</dbReference>
<feature type="active site" description="Charge relay system" evidence="5">
    <location>
        <position position="187"/>
    </location>
</feature>
<dbReference type="Pfam" id="PF00082">
    <property type="entry name" value="Peptidase_S8"/>
    <property type="match status" value="1"/>
</dbReference>
<keyword evidence="7" id="KW-0732">Signal</keyword>
<name>A0ABV7Z5D0_9DEIO</name>
<dbReference type="PANTHER" id="PTHR43806">
    <property type="entry name" value="PEPTIDASE S8"/>
    <property type="match status" value="1"/>
</dbReference>
<sequence>MTHRISILTALTLLLAACGSVPTPQEHVVSTTRVPTVTAQHALITLTIQPQTTRDQLQAALPGAVILSFHPEVGSAIVAQVPSGGSLTTAGLRVQALTALGATVDAVEANDQITAEGSEPSSLGLTTWAGGALTWAGGQTTWAGGVSGLDPVAQSTYRKFLSRIGMSESYIATMPTQGAGIKVAVIDTGVDMNHPFLKTQISTTQGWDFVDNDALPQEVASTIGIGRYGHGTAVTGVLLQVAPRVTVLPYRVLGPDGSGTVGNLVLAIDRAVADGAKVINLSLGLTSDVTALSTTLSTALKAGVVITASAGNANSTTLTYPARYATSGGLLSAPKFVGLVSVGSIDLDGSKSAFSNYSSDLKMSAPGNAIVSAYPGARLAYASGTSFAAPSVAGALALGMYRGTLTPGSLTDTLNAAGDTYTTLNVFTMGSMGRLLNVSRYLGLR</sequence>
<evidence type="ECO:0000256" key="5">
    <source>
        <dbReference type="PROSITE-ProRule" id="PRU01240"/>
    </source>
</evidence>
<evidence type="ECO:0000259" key="8">
    <source>
        <dbReference type="Pfam" id="PF00082"/>
    </source>
</evidence>
<dbReference type="SUPFAM" id="SSF52743">
    <property type="entry name" value="Subtilisin-like"/>
    <property type="match status" value="1"/>
</dbReference>
<feature type="domain" description="Peptidase S8/S53" evidence="8">
    <location>
        <begin position="178"/>
        <end position="400"/>
    </location>
</feature>
<dbReference type="PROSITE" id="PS00136">
    <property type="entry name" value="SUBTILASE_ASP"/>
    <property type="match status" value="1"/>
</dbReference>
<evidence type="ECO:0000256" key="4">
    <source>
        <dbReference type="ARBA" id="ARBA00022825"/>
    </source>
</evidence>
<evidence type="ECO:0000313" key="9">
    <source>
        <dbReference type="EMBL" id="MFC3832607.1"/>
    </source>
</evidence>
<comment type="similarity">
    <text evidence="1 5 6">Belongs to the peptidase S8 family.</text>
</comment>
<evidence type="ECO:0000256" key="1">
    <source>
        <dbReference type="ARBA" id="ARBA00011073"/>
    </source>
</evidence>
<dbReference type="InterPro" id="IPR036852">
    <property type="entry name" value="Peptidase_S8/S53_dom_sf"/>
</dbReference>
<dbReference type="Gene3D" id="3.40.50.200">
    <property type="entry name" value="Peptidase S8/S53 domain"/>
    <property type="match status" value="1"/>
</dbReference>
<feature type="chain" id="PRO_5047184979" evidence="7">
    <location>
        <begin position="23"/>
        <end position="445"/>
    </location>
</feature>
<dbReference type="InterPro" id="IPR015500">
    <property type="entry name" value="Peptidase_S8_subtilisin-rel"/>
</dbReference>
<dbReference type="RefSeq" id="WP_322473344.1">
    <property type="nucleotide sequence ID" value="NZ_JBHRZG010000007.1"/>
</dbReference>